<dbReference type="GO" id="GO:0005730">
    <property type="term" value="C:nucleolus"/>
    <property type="evidence" value="ECO:0007669"/>
    <property type="project" value="UniProtKB-SubCell"/>
</dbReference>
<dbReference type="GO" id="GO:0005737">
    <property type="term" value="C:cytoplasm"/>
    <property type="evidence" value="ECO:0007669"/>
    <property type="project" value="UniProtKB-SubCell"/>
</dbReference>
<feature type="non-terminal residue" evidence="8">
    <location>
        <position position="1"/>
    </location>
</feature>
<evidence type="ECO:0000256" key="2">
    <source>
        <dbReference type="ARBA" id="ARBA00009154"/>
    </source>
</evidence>
<evidence type="ECO:0000256" key="7">
    <source>
        <dbReference type="RuleBase" id="RU368003"/>
    </source>
</evidence>
<gene>
    <name evidence="8" type="ORF">Zmor_028540</name>
</gene>
<keyword evidence="5 7" id="KW-0694">RNA-binding</keyword>
<evidence type="ECO:0000256" key="6">
    <source>
        <dbReference type="ARBA" id="ARBA00023242"/>
    </source>
</evidence>
<comment type="caution">
    <text evidence="8">The sequence shown here is derived from an EMBL/GenBank/DDBJ whole genome shotgun (WGS) entry which is preliminary data.</text>
</comment>
<dbReference type="AlphaFoldDB" id="A0AA38LZK8"/>
<sequence length="128" mass="14641">MSDLPEEIERALQAFDDSVSNIQSTLQPLLKANYSELLTKLDAPQRARFDLLLAYTVSSLFWMYLTASGVAPQSHPVKQELERIKEYMGKLKKAIEEKELKKNFQINVPATQRMLRNALWAPSSTENL</sequence>
<dbReference type="PANTHER" id="PTHR15341">
    <property type="entry name" value="SUN-COR STEROID HORMONE RECEPTOR CO-REPRESSOR"/>
    <property type="match status" value="1"/>
</dbReference>
<dbReference type="InterPro" id="IPR007146">
    <property type="entry name" value="Sas10/Utp3/C1D"/>
</dbReference>
<comment type="similarity">
    <text evidence="2 7">Belongs to the C1D family.</text>
</comment>
<dbReference type="Proteomes" id="UP001168821">
    <property type="component" value="Unassembled WGS sequence"/>
</dbReference>
<reference evidence="8" key="1">
    <citation type="journal article" date="2023" name="G3 (Bethesda)">
        <title>Whole genome assemblies of Zophobas morio and Tenebrio molitor.</title>
        <authorList>
            <person name="Kaur S."/>
            <person name="Stinson S.A."/>
            <person name="diCenzo G.C."/>
        </authorList>
    </citation>
    <scope>NUCLEOTIDE SEQUENCE</scope>
    <source>
        <strain evidence="8">QUZm001</strain>
    </source>
</reference>
<organism evidence="8 9">
    <name type="scientific">Zophobas morio</name>
    <dbReference type="NCBI Taxonomy" id="2755281"/>
    <lineage>
        <taxon>Eukaryota</taxon>
        <taxon>Metazoa</taxon>
        <taxon>Ecdysozoa</taxon>
        <taxon>Arthropoda</taxon>
        <taxon>Hexapoda</taxon>
        <taxon>Insecta</taxon>
        <taxon>Pterygota</taxon>
        <taxon>Neoptera</taxon>
        <taxon>Endopterygota</taxon>
        <taxon>Coleoptera</taxon>
        <taxon>Polyphaga</taxon>
        <taxon>Cucujiformia</taxon>
        <taxon>Tenebrionidae</taxon>
        <taxon>Zophobas</taxon>
    </lineage>
</organism>
<comment type="subunit">
    <text evidence="7">Monomer and homodimer.</text>
</comment>
<dbReference type="Pfam" id="PF04000">
    <property type="entry name" value="Sas10_Utp3"/>
    <property type="match status" value="1"/>
</dbReference>
<evidence type="ECO:0000313" key="9">
    <source>
        <dbReference type="Proteomes" id="UP001168821"/>
    </source>
</evidence>
<dbReference type="InterPro" id="IPR011082">
    <property type="entry name" value="Exosome-assoc_fac/DNA_repair"/>
</dbReference>
<name>A0AA38LZK8_9CUCU</name>
<dbReference type="GO" id="GO:0003723">
    <property type="term" value="F:RNA binding"/>
    <property type="evidence" value="ECO:0007669"/>
    <property type="project" value="UniProtKB-UniRule"/>
</dbReference>
<evidence type="ECO:0000313" key="8">
    <source>
        <dbReference type="EMBL" id="KAJ3629994.1"/>
    </source>
</evidence>
<keyword evidence="4 7" id="KW-0698">rRNA processing</keyword>
<evidence type="ECO:0000256" key="4">
    <source>
        <dbReference type="ARBA" id="ARBA00022552"/>
    </source>
</evidence>
<dbReference type="GO" id="GO:0003677">
    <property type="term" value="F:DNA binding"/>
    <property type="evidence" value="ECO:0007669"/>
    <property type="project" value="UniProtKB-KW"/>
</dbReference>
<dbReference type="EMBL" id="JALNTZ010000990">
    <property type="protein sequence ID" value="KAJ3629994.1"/>
    <property type="molecule type" value="Genomic_DNA"/>
</dbReference>
<accession>A0AA38LZK8</accession>
<dbReference type="GO" id="GO:0000178">
    <property type="term" value="C:exosome (RNase complex)"/>
    <property type="evidence" value="ECO:0007669"/>
    <property type="project" value="TreeGrafter"/>
</dbReference>
<evidence type="ECO:0000256" key="1">
    <source>
        <dbReference type="ARBA" id="ARBA00004123"/>
    </source>
</evidence>
<protein>
    <recommendedName>
        <fullName evidence="3 7">Nuclear nucleic acid-binding protein C1D</fullName>
    </recommendedName>
</protein>
<evidence type="ECO:0000256" key="3">
    <source>
        <dbReference type="ARBA" id="ARBA00015212"/>
    </source>
</evidence>
<evidence type="ECO:0000256" key="5">
    <source>
        <dbReference type="ARBA" id="ARBA00022884"/>
    </source>
</evidence>
<keyword evidence="7" id="KW-0238">DNA-binding</keyword>
<comment type="function">
    <text evidence="7">Plays a role in the recruitment of the exosome to pre-rRNA to mediate the 3'-5' end processing of the 5.8S rRNA.</text>
</comment>
<dbReference type="GO" id="GO:0010468">
    <property type="term" value="P:regulation of gene expression"/>
    <property type="evidence" value="ECO:0007669"/>
    <property type="project" value="TreeGrafter"/>
</dbReference>
<keyword evidence="9" id="KW-1185">Reference proteome</keyword>
<comment type="subcellular location">
    <subcellularLocation>
        <location evidence="7">Cytoplasm</location>
    </subcellularLocation>
    <subcellularLocation>
        <location evidence="7">Nucleus</location>
        <location evidence="7">Nucleolus</location>
    </subcellularLocation>
    <subcellularLocation>
        <location evidence="1 7">Nucleus</location>
    </subcellularLocation>
</comment>
<keyword evidence="7" id="KW-0963">Cytoplasm</keyword>
<dbReference type="GO" id="GO:0000460">
    <property type="term" value="P:maturation of 5.8S rRNA"/>
    <property type="evidence" value="ECO:0007669"/>
    <property type="project" value="TreeGrafter"/>
</dbReference>
<proteinExistence type="inferred from homology"/>
<keyword evidence="6 7" id="KW-0539">Nucleus</keyword>
<dbReference type="PANTHER" id="PTHR15341:SF3">
    <property type="entry name" value="NUCLEAR NUCLEIC ACID-BINDING PROTEIN C1D"/>
    <property type="match status" value="1"/>
</dbReference>